<feature type="compositionally biased region" description="Basic and acidic residues" evidence="7">
    <location>
        <begin position="699"/>
        <end position="708"/>
    </location>
</feature>
<dbReference type="Pfam" id="PF07766">
    <property type="entry name" value="LETM1_RBD"/>
    <property type="match status" value="1"/>
</dbReference>
<organism evidence="10 11">
    <name type="scientific">Porphyridium purpureum</name>
    <name type="common">Red alga</name>
    <name type="synonym">Porphyridium cruentum</name>
    <dbReference type="NCBI Taxonomy" id="35688"/>
    <lineage>
        <taxon>Eukaryota</taxon>
        <taxon>Rhodophyta</taxon>
        <taxon>Bangiophyceae</taxon>
        <taxon>Porphyridiales</taxon>
        <taxon>Porphyridiaceae</taxon>
        <taxon>Porphyridium</taxon>
    </lineage>
</organism>
<dbReference type="AlphaFoldDB" id="A0A5J4Z2D7"/>
<evidence type="ECO:0000256" key="7">
    <source>
        <dbReference type="SAM" id="MobiDB-lite"/>
    </source>
</evidence>
<feature type="region of interest" description="Disordered" evidence="7">
    <location>
        <begin position="251"/>
        <end position="303"/>
    </location>
</feature>
<protein>
    <submittedName>
        <fullName evidence="10">LETM1 and EF-hand domain-containing protein anon-60Da, mitochondrial</fullName>
    </submittedName>
</protein>
<dbReference type="InterPro" id="IPR044202">
    <property type="entry name" value="LETM1/MDM38-like"/>
</dbReference>
<evidence type="ECO:0000256" key="1">
    <source>
        <dbReference type="ARBA" id="ARBA00004434"/>
    </source>
</evidence>
<sequence length="708" mass="77887">MDGKGAIVEVEGGGGGRCAAGAGAVAAFHGVPQYVSATSWTHVPRPARRSAAACSSTARGDRAKCVRAGRLARVSMASFEANGVDTSKNGASKSVPGDPERPNAASIPSSSSPDGSEVEQKGVGGTGVEDDVRSVKKIWSEPELMAAIRKRARMLEARVALRSAERSLARAQVLIAAEGEFLRSDVATQRSENARNALPEARDQLAQDVSSLEALAGALTEPVNKQLNFMNEVISELDDFLRERRRLRKLQQDAAQSSSDMSSDSGSSSDANWEESTGSGSVPSSGGQSEAQSGYGAGASMPGEEFTADLKRRFSSVRSNLSTQVSQFTKQDGSPDFDALKQSVEWSVDRLGETWARLNGRTVGEQAEPRSRVFDLESAYIESPAVWKLRGEIETLEKKLTACSRAREQRLRKEDQLGKLIRARELREMDDQVNDVRRELAVRVLELEMERMFIYLDLETESMLGSLEEKLIVKEFGDLDLRLTDLRILAAEGEAHLIPDDALGLLALDIQDLKGRLGLESDLYTARLDWAKLRRGWSETVTKGREGVEFYWRGFRLIGGDLRYAVRLVRKAILGTTLSPREVRTLRRTGRDVLTLIPFTIILIIPLSPIGHVLVFSFLQRFFPDFFPSTFSERRQELMKRYELMQKSMLATAVPSSGDAVPLESDSEDEQASPTLTRSWSARDFIPSAKGGNDTSKSSFRDDLHLSD</sequence>
<evidence type="ECO:0000256" key="8">
    <source>
        <dbReference type="SAM" id="Phobius"/>
    </source>
</evidence>
<dbReference type="InterPro" id="IPR033122">
    <property type="entry name" value="LETM1-like_RBD"/>
</dbReference>
<comment type="subcellular location">
    <subcellularLocation>
        <location evidence="1">Mitochondrion inner membrane</location>
        <topology evidence="1">Single-pass membrane protein</topology>
    </subcellularLocation>
</comment>
<feature type="region of interest" description="Disordered" evidence="7">
    <location>
        <begin position="656"/>
        <end position="708"/>
    </location>
</feature>
<evidence type="ECO:0000256" key="4">
    <source>
        <dbReference type="ARBA" id="ARBA00022989"/>
    </source>
</evidence>
<evidence type="ECO:0000256" key="2">
    <source>
        <dbReference type="ARBA" id="ARBA00022692"/>
    </source>
</evidence>
<evidence type="ECO:0000256" key="6">
    <source>
        <dbReference type="ARBA" id="ARBA00023136"/>
    </source>
</evidence>
<feature type="compositionally biased region" description="Low complexity" evidence="7">
    <location>
        <begin position="106"/>
        <end position="115"/>
    </location>
</feature>
<feature type="region of interest" description="Disordered" evidence="7">
    <location>
        <begin position="83"/>
        <end position="129"/>
    </location>
</feature>
<dbReference type="OrthoDB" id="275278at2759"/>
<gene>
    <name evidence="10" type="ORF">FVE85_5586</name>
</gene>
<evidence type="ECO:0000259" key="9">
    <source>
        <dbReference type="Pfam" id="PF07766"/>
    </source>
</evidence>
<evidence type="ECO:0000256" key="3">
    <source>
        <dbReference type="ARBA" id="ARBA00022792"/>
    </source>
</evidence>
<keyword evidence="2 8" id="KW-0812">Transmembrane</keyword>
<name>A0A5J4Z2D7_PORPP</name>
<keyword evidence="5" id="KW-0496">Mitochondrion</keyword>
<feature type="domain" description="Letm1 RBD" evidence="9">
    <location>
        <begin position="578"/>
        <end position="647"/>
    </location>
</feature>
<keyword evidence="6 8" id="KW-0472">Membrane</keyword>
<evidence type="ECO:0000313" key="10">
    <source>
        <dbReference type="EMBL" id="KAA8498001.1"/>
    </source>
</evidence>
<dbReference type="EMBL" id="VRMN01000001">
    <property type="protein sequence ID" value="KAA8498001.1"/>
    <property type="molecule type" value="Genomic_DNA"/>
</dbReference>
<evidence type="ECO:0000256" key="5">
    <source>
        <dbReference type="ARBA" id="ARBA00023128"/>
    </source>
</evidence>
<dbReference type="GO" id="GO:0043022">
    <property type="term" value="F:ribosome binding"/>
    <property type="evidence" value="ECO:0007669"/>
    <property type="project" value="InterPro"/>
</dbReference>
<accession>A0A5J4Z2D7</accession>
<keyword evidence="11" id="KW-1185">Reference proteome</keyword>
<dbReference type="Proteomes" id="UP000324585">
    <property type="component" value="Unassembled WGS sequence"/>
</dbReference>
<dbReference type="PANTHER" id="PTHR14009">
    <property type="entry name" value="LEUCINE ZIPPER-EF-HAND CONTAINING TRANSMEMBRANE PROTEIN"/>
    <property type="match status" value="1"/>
</dbReference>
<evidence type="ECO:0000313" key="11">
    <source>
        <dbReference type="Proteomes" id="UP000324585"/>
    </source>
</evidence>
<reference evidence="11" key="1">
    <citation type="journal article" date="2019" name="Nat. Commun.">
        <title>Expansion of phycobilisome linker gene families in mesophilic red algae.</title>
        <authorList>
            <person name="Lee J."/>
            <person name="Kim D."/>
            <person name="Bhattacharya D."/>
            <person name="Yoon H.S."/>
        </authorList>
    </citation>
    <scope>NUCLEOTIDE SEQUENCE [LARGE SCALE GENOMIC DNA]</scope>
    <source>
        <strain evidence="11">CCMP 1328</strain>
    </source>
</reference>
<keyword evidence="4 8" id="KW-1133">Transmembrane helix</keyword>
<proteinExistence type="predicted"/>
<dbReference type="GO" id="GO:0005743">
    <property type="term" value="C:mitochondrial inner membrane"/>
    <property type="evidence" value="ECO:0007669"/>
    <property type="project" value="UniProtKB-SubCell"/>
</dbReference>
<dbReference type="PANTHER" id="PTHR14009:SF1">
    <property type="entry name" value="MITOCHONDRIAL PROTON_CALCIUM EXCHANGER PROTEIN"/>
    <property type="match status" value="1"/>
</dbReference>
<keyword evidence="3" id="KW-0999">Mitochondrion inner membrane</keyword>
<feature type="compositionally biased region" description="Low complexity" evidence="7">
    <location>
        <begin position="252"/>
        <end position="289"/>
    </location>
</feature>
<feature type="transmembrane region" description="Helical" evidence="8">
    <location>
        <begin position="596"/>
        <end position="619"/>
    </location>
</feature>
<comment type="caution">
    <text evidence="10">The sequence shown here is derived from an EMBL/GenBank/DDBJ whole genome shotgun (WGS) entry which is preliminary data.</text>
</comment>
<dbReference type="GO" id="GO:0030003">
    <property type="term" value="P:intracellular monoatomic cation homeostasis"/>
    <property type="evidence" value="ECO:0007669"/>
    <property type="project" value="TreeGrafter"/>
</dbReference>